<dbReference type="EMBL" id="BLIN01000005">
    <property type="protein sequence ID" value="GFE11518.1"/>
    <property type="molecule type" value="Genomic_DNA"/>
</dbReference>
<dbReference type="EMBL" id="CP108473">
    <property type="protein sequence ID" value="WUS23837.1"/>
    <property type="molecule type" value="Genomic_DNA"/>
</dbReference>
<evidence type="ECO:0000313" key="1">
    <source>
        <dbReference type="EMBL" id="GFE11518.1"/>
    </source>
</evidence>
<reference evidence="2" key="2">
    <citation type="submission" date="2022-10" db="EMBL/GenBank/DDBJ databases">
        <title>The complete genomes of actinobacterial strains from the NBC collection.</title>
        <authorList>
            <person name="Joergensen T.S."/>
            <person name="Alvarez Arevalo M."/>
            <person name="Sterndorff E.B."/>
            <person name="Faurdal D."/>
            <person name="Vuksanovic O."/>
            <person name="Mourched A.-S."/>
            <person name="Charusanti P."/>
            <person name="Shaw S."/>
            <person name="Blin K."/>
            <person name="Weber T."/>
        </authorList>
    </citation>
    <scope>NUCLEOTIDE SEQUENCE</scope>
    <source>
        <strain evidence="2">NBC_01256</strain>
    </source>
</reference>
<dbReference type="AlphaFoldDB" id="A0A640SK98"/>
<sequence>MTYNLFLVDSCDPGVMAEALAAAFRVPVREVDVADADGDQDDRNWEALVSCEYSHVPGNVSLSLDIYAQDSVGQQPPESEFSAAFARRLGTPVLYPPQESAMSAHWLVTPEGLTTRARLSESDDDEPTFTVTAVEALVDRLPDVPVMHLPEVVREQKIATPLADSFAESLQPLKGDGNAADGSTVTAEVAEVARIAKSYLGAWEKLSRRAASNWEPSGWYPVEFYREVLGYRDDIEGYLRQLPENVAALYKRYLDKVDSLYQELTVDDEEHVVVDGRNEPTDGSAQKAWWWYRRPEPMPWSSG</sequence>
<protein>
    <submittedName>
        <fullName evidence="1">Uncharacterized protein</fullName>
    </submittedName>
</protein>
<evidence type="ECO:0000313" key="2">
    <source>
        <dbReference type="EMBL" id="WUS23837.1"/>
    </source>
</evidence>
<evidence type="ECO:0000313" key="4">
    <source>
        <dbReference type="Proteomes" id="UP001432292"/>
    </source>
</evidence>
<proteinExistence type="predicted"/>
<dbReference type="GeneID" id="96637270"/>
<accession>A0A640SK98</accession>
<dbReference type="Proteomes" id="UP000435837">
    <property type="component" value="Unassembled WGS sequence"/>
</dbReference>
<dbReference type="Proteomes" id="UP001432292">
    <property type="component" value="Chromosome"/>
</dbReference>
<dbReference type="RefSeq" id="WP_174872810.1">
    <property type="nucleotide sequence ID" value="NZ_BAAATH010000001.1"/>
</dbReference>
<organism evidence="1 3">
    <name type="scientific">Streptomyces caniferus</name>
    <dbReference type="NCBI Taxonomy" id="285557"/>
    <lineage>
        <taxon>Bacteria</taxon>
        <taxon>Bacillati</taxon>
        <taxon>Actinomycetota</taxon>
        <taxon>Actinomycetes</taxon>
        <taxon>Kitasatosporales</taxon>
        <taxon>Streptomycetaceae</taxon>
        <taxon>Streptomyces</taxon>
    </lineage>
</organism>
<keyword evidence="4" id="KW-1185">Reference proteome</keyword>
<name>A0A640SK98_9ACTN</name>
<reference evidence="1 3" key="1">
    <citation type="submission" date="2019-12" db="EMBL/GenBank/DDBJ databases">
        <title>Whole genome shotgun sequence of Streptomyces caniferus NBRC 15389.</title>
        <authorList>
            <person name="Ichikawa N."/>
            <person name="Kimura A."/>
            <person name="Kitahashi Y."/>
            <person name="Komaki H."/>
            <person name="Tamura T."/>
        </authorList>
    </citation>
    <scope>NUCLEOTIDE SEQUENCE [LARGE SCALE GENOMIC DNA]</scope>
    <source>
        <strain evidence="1 3">NBRC 15389</strain>
    </source>
</reference>
<evidence type="ECO:0000313" key="3">
    <source>
        <dbReference type="Proteomes" id="UP000435837"/>
    </source>
</evidence>
<gene>
    <name evidence="2" type="ORF">OG727_17050</name>
    <name evidence="1" type="ORF">Scani_77860</name>
</gene>